<accession>A0A318IRE4</accession>
<evidence type="ECO:0000313" key="2">
    <source>
        <dbReference type="EMBL" id="PXX37220.1"/>
    </source>
</evidence>
<protein>
    <submittedName>
        <fullName evidence="2">AAA ATPase-like protein</fullName>
    </submittedName>
</protein>
<name>A0A318IRE4_9BURK</name>
<feature type="domain" description="AAA+ ATPase" evidence="1">
    <location>
        <begin position="23"/>
        <end position="453"/>
    </location>
</feature>
<sequence length="674" mass="76420">MRLAQVRVENFRSIIDSGEIDIESLKTILVGPNEAGKTVLLRAIQLLQKPNDVPDFDLLRDFPRAKYNDITTGVIKPENVNFVTGQFTLDEADKALIPPEFHICKYQLWRKYGGPHKHYHKLIDAPERIVYSKLRGDLLRLSAHMDKQFTVEDSENPSKKPSEALKIITEKLTDSTDISGPIAGFLKEWLENHYHFLQEGNKSEEQRFEDLINKIQFNAKRDSVLDILGKRVPVFILFSNYFKVKPSIHLAHLALRIEQKILDDEAYDYGNLCLLKLLGFTAKELSELGNTKSPDLHDSDALKVYRDRLDTRSYKLNAASLKLTSEIRSVWHPNSERAEADKLQVRCDGQYLKVVVEDDLGVEVELDQRSEGFQWLVSFFVVFFAEAKDKHSNSILLLDEPGTSLHGLKQRDFRQTITRLAATNQTIFTTHSPFLVGPDELDIVRVVEMKNRTEGTKVHTTISSSDPAGLLPLQEALGYDLASSLFAQERNLILEGITDYWYIESTAQLLRSSNTADLNEKIALVFANSAGKVVYYATILHAHKLKVAALLDSDAAGDQAAQQENLVHTLGNKNILRTKDFCADVLKPEIEDLLRPTLINIVNGTFGKDVSTIANQNPSRPIIDIFTKEVSGFSKYKLAKAYIRWTKDHEANDLSEKERQQFSSLIDRINKSLK</sequence>
<dbReference type="SUPFAM" id="SSF52540">
    <property type="entry name" value="P-loop containing nucleoside triphosphate hydrolases"/>
    <property type="match status" value="1"/>
</dbReference>
<dbReference type="Pfam" id="PF13175">
    <property type="entry name" value="AAA_15"/>
    <property type="match status" value="1"/>
</dbReference>
<dbReference type="InterPro" id="IPR051396">
    <property type="entry name" value="Bact_Antivir_Def_Nuclease"/>
</dbReference>
<evidence type="ECO:0000313" key="3">
    <source>
        <dbReference type="Proteomes" id="UP000247792"/>
    </source>
</evidence>
<dbReference type="Proteomes" id="UP000247792">
    <property type="component" value="Unassembled WGS sequence"/>
</dbReference>
<dbReference type="OrthoDB" id="3322489at2"/>
<dbReference type="PANTHER" id="PTHR43581">
    <property type="entry name" value="ATP/GTP PHOSPHATASE"/>
    <property type="match status" value="1"/>
</dbReference>
<gene>
    <name evidence="2" type="ORF">DFR42_11841</name>
</gene>
<dbReference type="CDD" id="cd00267">
    <property type="entry name" value="ABC_ATPase"/>
    <property type="match status" value="1"/>
</dbReference>
<dbReference type="InterPro" id="IPR027417">
    <property type="entry name" value="P-loop_NTPase"/>
</dbReference>
<dbReference type="RefSeq" id="WP_110258122.1">
    <property type="nucleotide sequence ID" value="NZ_QJKB01000018.1"/>
</dbReference>
<dbReference type="InterPro" id="IPR041685">
    <property type="entry name" value="AAA_GajA/Old/RecF-like"/>
</dbReference>
<dbReference type="SMART" id="SM00382">
    <property type="entry name" value="AAA"/>
    <property type="match status" value="1"/>
</dbReference>
<organism evidence="2 3">
    <name type="scientific">Undibacterium pigrum</name>
    <dbReference type="NCBI Taxonomy" id="401470"/>
    <lineage>
        <taxon>Bacteria</taxon>
        <taxon>Pseudomonadati</taxon>
        <taxon>Pseudomonadota</taxon>
        <taxon>Betaproteobacteria</taxon>
        <taxon>Burkholderiales</taxon>
        <taxon>Oxalobacteraceae</taxon>
        <taxon>Undibacterium</taxon>
    </lineage>
</organism>
<comment type="caution">
    <text evidence="2">The sequence shown here is derived from an EMBL/GenBank/DDBJ whole genome shotgun (WGS) entry which is preliminary data.</text>
</comment>
<evidence type="ECO:0000259" key="1">
    <source>
        <dbReference type="SMART" id="SM00382"/>
    </source>
</evidence>
<dbReference type="EMBL" id="QJKB01000018">
    <property type="protein sequence ID" value="PXX37220.1"/>
    <property type="molecule type" value="Genomic_DNA"/>
</dbReference>
<dbReference type="InterPro" id="IPR003593">
    <property type="entry name" value="AAA+_ATPase"/>
</dbReference>
<proteinExistence type="predicted"/>
<reference evidence="2 3" key="1">
    <citation type="submission" date="2018-05" db="EMBL/GenBank/DDBJ databases">
        <title>Genomic Encyclopedia of Type Strains, Phase IV (KMG-IV): sequencing the most valuable type-strain genomes for metagenomic binning, comparative biology and taxonomic classification.</title>
        <authorList>
            <person name="Goeker M."/>
        </authorList>
    </citation>
    <scope>NUCLEOTIDE SEQUENCE [LARGE SCALE GENOMIC DNA]</scope>
    <source>
        <strain evidence="2 3">DSM 19792</strain>
    </source>
</reference>
<dbReference type="AlphaFoldDB" id="A0A318IRE4"/>
<dbReference type="Gene3D" id="3.40.50.300">
    <property type="entry name" value="P-loop containing nucleotide triphosphate hydrolases"/>
    <property type="match status" value="1"/>
</dbReference>
<keyword evidence="3" id="KW-1185">Reference proteome</keyword>
<dbReference type="PANTHER" id="PTHR43581:SF3">
    <property type="entry name" value="AAA+ ATPASE DOMAIN-CONTAINING PROTEIN"/>
    <property type="match status" value="1"/>
</dbReference>